<comment type="catalytic activity">
    <reaction evidence="9 10">
        <text>a lipid X + a UDP-2-N,3-O-bis[(3R)-3-hydroxyacyl]-alpha-D-glucosamine = a lipid A disaccharide + UDP + H(+)</text>
        <dbReference type="Rhea" id="RHEA:67828"/>
        <dbReference type="ChEBI" id="CHEBI:15378"/>
        <dbReference type="ChEBI" id="CHEBI:58223"/>
        <dbReference type="ChEBI" id="CHEBI:137748"/>
        <dbReference type="ChEBI" id="CHEBI:176338"/>
        <dbReference type="ChEBI" id="CHEBI:176343"/>
        <dbReference type="EC" id="2.4.1.182"/>
    </reaction>
</comment>
<comment type="function">
    <text evidence="1 10">Condensation of UDP-2,3-diacylglucosamine and 2,3-diacylglucosamine-1-phosphate to form lipid A disaccharide, a precursor of lipid A, a phosphorylated glycolipid that anchors the lipopolysaccharide to the outer membrane of the cell.</text>
</comment>
<evidence type="ECO:0000256" key="8">
    <source>
        <dbReference type="ARBA" id="ARBA00023098"/>
    </source>
</evidence>
<dbReference type="SUPFAM" id="SSF53756">
    <property type="entry name" value="UDP-Glycosyltransferase/glycogen phosphorylase"/>
    <property type="match status" value="1"/>
</dbReference>
<accession>A0A938B1V9</accession>
<evidence type="ECO:0000256" key="10">
    <source>
        <dbReference type="HAMAP-Rule" id="MF_00392"/>
    </source>
</evidence>
<evidence type="ECO:0000256" key="4">
    <source>
        <dbReference type="ARBA" id="ARBA00022516"/>
    </source>
</evidence>
<evidence type="ECO:0000256" key="2">
    <source>
        <dbReference type="ARBA" id="ARBA00012687"/>
    </source>
</evidence>
<organism evidence="11 12">
    <name type="scientific">Tectimicrobiota bacterium</name>
    <dbReference type="NCBI Taxonomy" id="2528274"/>
    <lineage>
        <taxon>Bacteria</taxon>
        <taxon>Pseudomonadati</taxon>
        <taxon>Nitrospinota/Tectimicrobiota group</taxon>
        <taxon>Candidatus Tectimicrobiota</taxon>
    </lineage>
</organism>
<evidence type="ECO:0000256" key="1">
    <source>
        <dbReference type="ARBA" id="ARBA00002056"/>
    </source>
</evidence>
<comment type="pathway">
    <text evidence="10">Bacterial outer membrane biogenesis; LPS lipid A biosynthesis.</text>
</comment>
<dbReference type="NCBIfam" id="TIGR00215">
    <property type="entry name" value="lpxB"/>
    <property type="match status" value="1"/>
</dbReference>
<evidence type="ECO:0000256" key="6">
    <source>
        <dbReference type="ARBA" id="ARBA00022676"/>
    </source>
</evidence>
<dbReference type="AlphaFoldDB" id="A0A938B1V9"/>
<keyword evidence="4 10" id="KW-0444">Lipid biosynthesis</keyword>
<evidence type="ECO:0000256" key="9">
    <source>
        <dbReference type="ARBA" id="ARBA00048975"/>
    </source>
</evidence>
<evidence type="ECO:0000256" key="3">
    <source>
        <dbReference type="ARBA" id="ARBA00020902"/>
    </source>
</evidence>
<evidence type="ECO:0000256" key="5">
    <source>
        <dbReference type="ARBA" id="ARBA00022556"/>
    </source>
</evidence>
<dbReference type="EMBL" id="VGLS01000130">
    <property type="protein sequence ID" value="MBM3223349.1"/>
    <property type="molecule type" value="Genomic_DNA"/>
</dbReference>
<sequence length="397" mass="43067">MIVPLSPLVYAPLLVVAAEASGDQHGAALIRALRERFSSLQVYGIGGEAMRAAGVDTLFDIQSLNVVGAVEILAKIPTGLRMARHLLQTAAQRGTRVAVLIDAPGFNLHFARLAKRAGLRVVYYISPQIWAWRQHRIKRIARYVDKMLTLFPFEVPLYTAAGVDATYVGHPLLDRLEPLPTPLQAARSLGLDPQQPIVALLPGSRCQELHHLFPIMLAAFQRIQQRLPRVQGIVPVAPTLPLAEVQQWLPRQPLPITLVQGHTHTALQAAHCALVTSGTATLEAGLIGTPMVVVYKIHPLTAWLARRVLRIPYIGLANIVAGKPVVPELLQEALCPATLAALALHYLEHPAVAQHVRDTLAGLRQSLGTGNGAQRAATYVGEFVQRTSLPTAVTVAR</sequence>
<dbReference type="GO" id="GO:0008915">
    <property type="term" value="F:lipid-A-disaccharide synthase activity"/>
    <property type="evidence" value="ECO:0007669"/>
    <property type="project" value="UniProtKB-UniRule"/>
</dbReference>
<dbReference type="InterPro" id="IPR003835">
    <property type="entry name" value="Glyco_trans_19"/>
</dbReference>
<keyword evidence="6 10" id="KW-0328">Glycosyltransferase</keyword>
<evidence type="ECO:0000313" key="12">
    <source>
        <dbReference type="Proteomes" id="UP000712673"/>
    </source>
</evidence>
<evidence type="ECO:0000256" key="7">
    <source>
        <dbReference type="ARBA" id="ARBA00022679"/>
    </source>
</evidence>
<comment type="caution">
    <text evidence="11">The sequence shown here is derived from an EMBL/GenBank/DDBJ whole genome shotgun (WGS) entry which is preliminary data.</text>
</comment>
<dbReference type="Proteomes" id="UP000712673">
    <property type="component" value="Unassembled WGS sequence"/>
</dbReference>
<name>A0A938B1V9_UNCTE</name>
<proteinExistence type="inferred from homology"/>
<reference evidence="11" key="1">
    <citation type="submission" date="2019-03" db="EMBL/GenBank/DDBJ databases">
        <title>Lake Tanganyika Metagenome-Assembled Genomes (MAGs).</title>
        <authorList>
            <person name="Tran P."/>
        </authorList>
    </citation>
    <scope>NUCLEOTIDE SEQUENCE</scope>
    <source>
        <strain evidence="11">K_DeepCast_65m_m2_066</strain>
    </source>
</reference>
<gene>
    <name evidence="10" type="primary">lpxB</name>
    <name evidence="11" type="ORF">FJZ47_06070</name>
</gene>
<evidence type="ECO:0000313" key="11">
    <source>
        <dbReference type="EMBL" id="MBM3223349.1"/>
    </source>
</evidence>
<dbReference type="HAMAP" id="MF_00392">
    <property type="entry name" value="LpxB"/>
    <property type="match status" value="1"/>
</dbReference>
<dbReference type="GO" id="GO:0009245">
    <property type="term" value="P:lipid A biosynthetic process"/>
    <property type="evidence" value="ECO:0007669"/>
    <property type="project" value="UniProtKB-UniRule"/>
</dbReference>
<dbReference type="GO" id="GO:0005543">
    <property type="term" value="F:phospholipid binding"/>
    <property type="evidence" value="ECO:0007669"/>
    <property type="project" value="TreeGrafter"/>
</dbReference>
<protein>
    <recommendedName>
        <fullName evidence="3 10">Lipid-A-disaccharide synthase</fullName>
        <ecNumber evidence="2 10">2.4.1.182</ecNumber>
    </recommendedName>
</protein>
<comment type="similarity">
    <text evidence="10">Belongs to the LpxB family.</text>
</comment>
<dbReference type="EC" id="2.4.1.182" evidence="2 10"/>
<keyword evidence="8 10" id="KW-0443">Lipid metabolism</keyword>
<dbReference type="GO" id="GO:0016020">
    <property type="term" value="C:membrane"/>
    <property type="evidence" value="ECO:0007669"/>
    <property type="project" value="GOC"/>
</dbReference>
<dbReference type="PANTHER" id="PTHR30372">
    <property type="entry name" value="LIPID-A-DISACCHARIDE SYNTHASE"/>
    <property type="match status" value="1"/>
</dbReference>
<dbReference type="PANTHER" id="PTHR30372:SF4">
    <property type="entry name" value="LIPID-A-DISACCHARIDE SYNTHASE, MITOCHONDRIAL-RELATED"/>
    <property type="match status" value="1"/>
</dbReference>
<dbReference type="Pfam" id="PF02684">
    <property type="entry name" value="LpxB"/>
    <property type="match status" value="1"/>
</dbReference>
<keyword evidence="7 10" id="KW-0808">Transferase</keyword>
<keyword evidence="5 10" id="KW-0441">Lipid A biosynthesis</keyword>